<dbReference type="EMBL" id="VXLC01000015">
    <property type="protein sequence ID" value="KAA8885693.1"/>
    <property type="molecule type" value="Genomic_DNA"/>
</dbReference>
<accession>A0A5N0E9T9</accession>
<keyword evidence="2" id="KW-0812">Transmembrane</keyword>
<feature type="region of interest" description="Disordered" evidence="1">
    <location>
        <begin position="44"/>
        <end position="67"/>
    </location>
</feature>
<evidence type="ECO:0000256" key="1">
    <source>
        <dbReference type="SAM" id="MobiDB-lite"/>
    </source>
</evidence>
<protein>
    <submittedName>
        <fullName evidence="3">Uncharacterized protein</fullName>
    </submittedName>
</protein>
<keyword evidence="2" id="KW-1133">Transmembrane helix</keyword>
<name>A0A5N0E9T9_9NOCA</name>
<reference evidence="3 4" key="1">
    <citation type="submission" date="2019-09" db="EMBL/GenBank/DDBJ databases">
        <authorList>
            <person name="Wang X."/>
        </authorList>
    </citation>
    <scope>NUCLEOTIDE SEQUENCE [LARGE SCALE GENOMIC DNA]</scope>
    <source>
        <strain evidence="3 4">CICC 11023</strain>
    </source>
</reference>
<proteinExistence type="predicted"/>
<sequence length="67" mass="7296">MDTLIAISVVLTPVLVVCITVFSGGGSDLDFRTREVQDAYAVRARKEKATQRNSSPPQGCMISRLRA</sequence>
<gene>
    <name evidence="3" type="ORF">F3087_29125</name>
</gene>
<dbReference type="RefSeq" id="WP_150405251.1">
    <property type="nucleotide sequence ID" value="NZ_JBHJYQ010000011.1"/>
</dbReference>
<evidence type="ECO:0000256" key="2">
    <source>
        <dbReference type="SAM" id="Phobius"/>
    </source>
</evidence>
<evidence type="ECO:0000313" key="3">
    <source>
        <dbReference type="EMBL" id="KAA8885693.1"/>
    </source>
</evidence>
<keyword evidence="2" id="KW-0472">Membrane</keyword>
<evidence type="ECO:0000313" key="4">
    <source>
        <dbReference type="Proteomes" id="UP000323876"/>
    </source>
</evidence>
<organism evidence="3 4">
    <name type="scientific">Nocardia colli</name>
    <dbReference type="NCBI Taxonomy" id="2545717"/>
    <lineage>
        <taxon>Bacteria</taxon>
        <taxon>Bacillati</taxon>
        <taxon>Actinomycetota</taxon>
        <taxon>Actinomycetes</taxon>
        <taxon>Mycobacteriales</taxon>
        <taxon>Nocardiaceae</taxon>
        <taxon>Nocardia</taxon>
    </lineage>
</organism>
<comment type="caution">
    <text evidence="3">The sequence shown here is derived from an EMBL/GenBank/DDBJ whole genome shotgun (WGS) entry which is preliminary data.</text>
</comment>
<feature type="transmembrane region" description="Helical" evidence="2">
    <location>
        <begin position="6"/>
        <end position="25"/>
    </location>
</feature>
<dbReference type="AlphaFoldDB" id="A0A5N0E9T9"/>
<dbReference type="Proteomes" id="UP000323876">
    <property type="component" value="Unassembled WGS sequence"/>
</dbReference>
<keyword evidence="4" id="KW-1185">Reference proteome</keyword>